<dbReference type="Pfam" id="PF00106">
    <property type="entry name" value="adh_short"/>
    <property type="match status" value="1"/>
</dbReference>
<dbReference type="InterPro" id="IPR002347">
    <property type="entry name" value="SDR_fam"/>
</dbReference>
<feature type="site" description="Positions MEP for the nucleophilic attack" evidence="7">
    <location>
        <position position="213"/>
    </location>
</feature>
<protein>
    <recommendedName>
        <fullName evidence="7">2-C-methyl-D-erythritol 4-phosphate cytidylyltransferase</fullName>
        <ecNumber evidence="7">2.7.7.60</ecNumber>
    </recommendedName>
    <alternativeName>
        <fullName evidence="7">4-diphosphocytidyl-2C-methyl-D-erythritol synthase</fullName>
    </alternativeName>
    <alternativeName>
        <fullName evidence="7">MEP cytidylyltransferase</fullName>
        <shortName evidence="7">MCT</shortName>
    </alternativeName>
</protein>
<evidence type="ECO:0000256" key="5">
    <source>
        <dbReference type="ARBA" id="ARBA00022695"/>
    </source>
</evidence>
<name>A0A9D1FIG1_9BACT</name>
<evidence type="ECO:0000256" key="2">
    <source>
        <dbReference type="ARBA" id="ARBA00004787"/>
    </source>
</evidence>
<dbReference type="FunFam" id="3.90.550.10:FF:000003">
    <property type="entry name" value="2-C-methyl-D-erythritol 4-phosphate cytidylyltransferase"/>
    <property type="match status" value="1"/>
</dbReference>
<dbReference type="InterPro" id="IPR018294">
    <property type="entry name" value="ISPD_synthase_CS"/>
</dbReference>
<evidence type="ECO:0000256" key="8">
    <source>
        <dbReference type="RuleBase" id="RU000363"/>
    </source>
</evidence>
<dbReference type="InterPro" id="IPR012115">
    <property type="entry name" value="CDP-ribitol_syn"/>
</dbReference>
<dbReference type="EMBL" id="DVJQ01000032">
    <property type="protein sequence ID" value="HIS74099.1"/>
    <property type="molecule type" value="Genomic_DNA"/>
</dbReference>
<dbReference type="InterPro" id="IPR020904">
    <property type="entry name" value="Sc_DH/Rdtase_CS"/>
</dbReference>
<feature type="site" description="Positions MEP for the nucleophilic attack" evidence="7">
    <location>
        <position position="154"/>
    </location>
</feature>
<dbReference type="SUPFAM" id="SSF51735">
    <property type="entry name" value="NAD(P)-binding Rossmann-fold domains"/>
    <property type="match status" value="1"/>
</dbReference>
<dbReference type="GO" id="GO:0050518">
    <property type="term" value="F:2-C-methyl-D-erythritol 4-phosphate cytidylyltransferase activity"/>
    <property type="evidence" value="ECO:0007669"/>
    <property type="project" value="UniProtKB-UniRule"/>
</dbReference>
<organism evidence="9 10">
    <name type="scientific">Candidatus Galligastranaerophilus intestinavium</name>
    <dbReference type="NCBI Taxonomy" id="2840836"/>
    <lineage>
        <taxon>Bacteria</taxon>
        <taxon>Candidatus Galligastranaerophilus</taxon>
    </lineage>
</organism>
<dbReference type="CDD" id="cd05233">
    <property type="entry name" value="SDR_c"/>
    <property type="match status" value="1"/>
</dbReference>
<dbReference type="InterPro" id="IPR034683">
    <property type="entry name" value="IspD/TarI"/>
</dbReference>
<dbReference type="CDD" id="cd02516">
    <property type="entry name" value="CDP-ME_synthetase"/>
    <property type="match status" value="1"/>
</dbReference>
<keyword evidence="5 7" id="KW-0548">Nucleotidyltransferase</keyword>
<comment type="pathway">
    <text evidence="2 7">Isoprenoid biosynthesis; isopentenyl diphosphate biosynthesis via DXP pathway; isopentenyl diphosphate from 1-deoxy-D-xylulose 5-phosphate: step 2/6.</text>
</comment>
<dbReference type="PANTHER" id="PTHR32125:SF4">
    <property type="entry name" value="2-C-METHYL-D-ERYTHRITOL 4-PHOSPHATE CYTIDYLYLTRANSFERASE, CHLOROPLASTIC"/>
    <property type="match status" value="1"/>
</dbReference>
<evidence type="ECO:0000256" key="4">
    <source>
        <dbReference type="ARBA" id="ARBA00022679"/>
    </source>
</evidence>
<feature type="site" description="Transition state stabilizer" evidence="7">
    <location>
        <position position="15"/>
    </location>
</feature>
<dbReference type="Gene3D" id="3.90.550.10">
    <property type="entry name" value="Spore Coat Polysaccharide Biosynthesis Protein SpsA, Chain A"/>
    <property type="match status" value="1"/>
</dbReference>
<feature type="site" description="Transition state stabilizer" evidence="7">
    <location>
        <position position="22"/>
    </location>
</feature>
<dbReference type="EC" id="2.7.7.60" evidence="7"/>
<dbReference type="InterPro" id="IPR036291">
    <property type="entry name" value="NAD(P)-bd_dom_sf"/>
</dbReference>
<dbReference type="PRINTS" id="PR00081">
    <property type="entry name" value="GDHRDH"/>
</dbReference>
<dbReference type="GO" id="GO:0019288">
    <property type="term" value="P:isopentenyl diphosphate biosynthetic process, methylerythritol 4-phosphate pathway"/>
    <property type="evidence" value="ECO:0007669"/>
    <property type="project" value="UniProtKB-UniRule"/>
</dbReference>
<sequence>MINCAIILASGAGERTGLNIPKQFLKIAGKSVLEHTISVFENHKDIDAIVICVHKDYLDKTREICANAGFKKISKIIVGGLTRKESSYRAICAIDNEDCNVLIHDAVRPFLSVQIIDSCIEALKHHKAVDVAIPSADTIVKIDDNNFISEIPERALLRRGQTPQCFYLPVIKKAHELSSADCTACNVTDDCALVLRYKLSDVFVVDGDVFNRKITYPLDVAIADKLFKLKTIKIHSGNSNLLKNQVFVIFGHSRGIGFEIMNLARSFGAVVCGFSRQNGVDVSQNDLVRNALFEVYKTYGKIDCVINTAGVLNTGSLEKRSYEDISREIAINYFGAINVAKESFKYLKETKGSLLFYTSSSYTRGRADYSIYSSSKAAVVNLTQALSDEWGNFGIRVNVINPERTATPMRFENFGDEPVDSLLSPEKVAQVSLDTILSGYTGQVVDVTRND</sequence>
<proteinExistence type="inferred from homology"/>
<evidence type="ECO:0000256" key="1">
    <source>
        <dbReference type="ARBA" id="ARBA00001282"/>
    </source>
</evidence>
<dbReference type="PROSITE" id="PS00061">
    <property type="entry name" value="ADH_SHORT"/>
    <property type="match status" value="1"/>
</dbReference>
<accession>A0A9D1FIG1</accession>
<keyword evidence="6 7" id="KW-0414">Isoprene biosynthesis</keyword>
<evidence type="ECO:0000313" key="9">
    <source>
        <dbReference type="EMBL" id="HIS74099.1"/>
    </source>
</evidence>
<comment type="function">
    <text evidence="7">Catalyzes the formation of 4-diphosphocytidyl-2-C-methyl-D-erythritol from CTP and 2-C-methyl-D-erythritol 4-phosphate (MEP).</text>
</comment>
<evidence type="ECO:0000313" key="10">
    <source>
        <dbReference type="Proteomes" id="UP000886865"/>
    </source>
</evidence>
<dbReference type="Gene3D" id="3.40.50.720">
    <property type="entry name" value="NAD(P)-binding Rossmann-like Domain"/>
    <property type="match status" value="1"/>
</dbReference>
<evidence type="ECO:0000256" key="7">
    <source>
        <dbReference type="HAMAP-Rule" id="MF_00108"/>
    </source>
</evidence>
<evidence type="ECO:0000256" key="3">
    <source>
        <dbReference type="ARBA" id="ARBA00009789"/>
    </source>
</evidence>
<dbReference type="Proteomes" id="UP000886865">
    <property type="component" value="Unassembled WGS sequence"/>
</dbReference>
<dbReference type="InterPro" id="IPR001228">
    <property type="entry name" value="IspD"/>
</dbReference>
<dbReference type="NCBIfam" id="TIGR00453">
    <property type="entry name" value="ispD"/>
    <property type="match status" value="1"/>
</dbReference>
<dbReference type="InterPro" id="IPR050088">
    <property type="entry name" value="IspD/TarI_cytidylyltransf_bact"/>
</dbReference>
<dbReference type="HAMAP" id="MF_00108">
    <property type="entry name" value="IspD"/>
    <property type="match status" value="1"/>
</dbReference>
<comment type="similarity">
    <text evidence="8">Belongs to the short-chain dehydrogenases/reductases (SDR) family.</text>
</comment>
<gene>
    <name evidence="7 9" type="primary">ispD</name>
    <name evidence="9" type="ORF">IAA86_03655</name>
</gene>
<keyword evidence="4 7" id="KW-0808">Transferase</keyword>
<comment type="catalytic activity">
    <reaction evidence="1 7">
        <text>2-C-methyl-D-erythritol 4-phosphate + CTP + H(+) = 4-CDP-2-C-methyl-D-erythritol + diphosphate</text>
        <dbReference type="Rhea" id="RHEA:13429"/>
        <dbReference type="ChEBI" id="CHEBI:15378"/>
        <dbReference type="ChEBI" id="CHEBI:33019"/>
        <dbReference type="ChEBI" id="CHEBI:37563"/>
        <dbReference type="ChEBI" id="CHEBI:57823"/>
        <dbReference type="ChEBI" id="CHEBI:58262"/>
        <dbReference type="EC" id="2.7.7.60"/>
    </reaction>
</comment>
<comment type="caution">
    <text evidence="9">The sequence shown here is derived from an EMBL/GenBank/DDBJ whole genome shotgun (WGS) entry which is preliminary data.</text>
</comment>
<comment type="similarity">
    <text evidence="3 7">Belongs to the IspD/TarI cytidylyltransferase family. IspD subfamily.</text>
</comment>
<dbReference type="PIRSF" id="PIRSF036586">
    <property type="entry name" value="CDP-ribitol_syn"/>
    <property type="match status" value="1"/>
</dbReference>
<evidence type="ECO:0000256" key="6">
    <source>
        <dbReference type="ARBA" id="ARBA00023229"/>
    </source>
</evidence>
<dbReference type="PANTHER" id="PTHR32125">
    <property type="entry name" value="2-C-METHYL-D-ERYTHRITOL 4-PHOSPHATE CYTIDYLYLTRANSFERASE, CHLOROPLASTIC"/>
    <property type="match status" value="1"/>
</dbReference>
<reference evidence="9" key="2">
    <citation type="journal article" date="2021" name="PeerJ">
        <title>Extensive microbial diversity within the chicken gut microbiome revealed by metagenomics and culture.</title>
        <authorList>
            <person name="Gilroy R."/>
            <person name="Ravi A."/>
            <person name="Getino M."/>
            <person name="Pursley I."/>
            <person name="Horton D.L."/>
            <person name="Alikhan N.F."/>
            <person name="Baker D."/>
            <person name="Gharbi K."/>
            <person name="Hall N."/>
            <person name="Watson M."/>
            <person name="Adriaenssens E.M."/>
            <person name="Foster-Nyarko E."/>
            <person name="Jarju S."/>
            <person name="Secka A."/>
            <person name="Antonio M."/>
            <person name="Oren A."/>
            <person name="Chaudhuri R.R."/>
            <person name="La Ragione R."/>
            <person name="Hildebrand F."/>
            <person name="Pallen M.J."/>
        </authorList>
    </citation>
    <scope>NUCLEOTIDE SEQUENCE</scope>
    <source>
        <strain evidence="9">CHK152-2871</strain>
    </source>
</reference>
<dbReference type="PRINTS" id="PR00080">
    <property type="entry name" value="SDRFAMILY"/>
</dbReference>
<dbReference type="SUPFAM" id="SSF53448">
    <property type="entry name" value="Nucleotide-diphospho-sugar transferases"/>
    <property type="match status" value="1"/>
</dbReference>
<dbReference type="PROSITE" id="PS01295">
    <property type="entry name" value="ISPD"/>
    <property type="match status" value="1"/>
</dbReference>
<reference evidence="9" key="1">
    <citation type="submission" date="2020-10" db="EMBL/GenBank/DDBJ databases">
        <authorList>
            <person name="Gilroy R."/>
        </authorList>
    </citation>
    <scope>NUCLEOTIDE SEQUENCE</scope>
    <source>
        <strain evidence="9">CHK152-2871</strain>
    </source>
</reference>
<dbReference type="AlphaFoldDB" id="A0A9D1FIG1"/>
<dbReference type="InterPro" id="IPR029044">
    <property type="entry name" value="Nucleotide-diphossugar_trans"/>
</dbReference>
<dbReference type="Pfam" id="PF01128">
    <property type="entry name" value="IspD"/>
    <property type="match status" value="1"/>
</dbReference>